<name>A0A6A6P174_9PEZI</name>
<reference evidence="2" key="1">
    <citation type="journal article" date="2020" name="Stud. Mycol.">
        <title>101 Dothideomycetes genomes: a test case for predicting lifestyles and emergence of pathogens.</title>
        <authorList>
            <person name="Haridas S."/>
            <person name="Albert R."/>
            <person name="Binder M."/>
            <person name="Bloem J."/>
            <person name="Labutti K."/>
            <person name="Salamov A."/>
            <person name="Andreopoulos B."/>
            <person name="Baker S."/>
            <person name="Barry K."/>
            <person name="Bills G."/>
            <person name="Bluhm B."/>
            <person name="Cannon C."/>
            <person name="Castanera R."/>
            <person name="Culley D."/>
            <person name="Daum C."/>
            <person name="Ezra D."/>
            <person name="Gonzalez J."/>
            <person name="Henrissat B."/>
            <person name="Kuo A."/>
            <person name="Liang C."/>
            <person name="Lipzen A."/>
            <person name="Lutzoni F."/>
            <person name="Magnuson J."/>
            <person name="Mondo S."/>
            <person name="Nolan M."/>
            <person name="Ohm R."/>
            <person name="Pangilinan J."/>
            <person name="Park H.-J."/>
            <person name="Ramirez L."/>
            <person name="Alfaro M."/>
            <person name="Sun H."/>
            <person name="Tritt A."/>
            <person name="Yoshinaga Y."/>
            <person name="Zwiers L.-H."/>
            <person name="Turgeon B."/>
            <person name="Goodwin S."/>
            <person name="Spatafora J."/>
            <person name="Crous P."/>
            <person name="Grigoriev I."/>
        </authorList>
    </citation>
    <scope>NUCLEOTIDE SEQUENCE</scope>
    <source>
        <strain evidence="2">ATCC 16933</strain>
    </source>
</reference>
<gene>
    <name evidence="2" type="ORF">BDY21DRAFT_386031</name>
</gene>
<sequence>MTKNNILAGWAKTGLFPFNRDRVLRDITKPAAAPPIRTACGDAGLYPQDGVVQTPVTPVSLKGLTSLLNLFTQDPHDEVSKQRHMRLIQKLGNAAQTSFARHALGQDHIRFLYKVNNEAKARRKTKSDILGKARVMTYDDLEVARVKRAEKEAAKEAKGKRKRGRKRKSAAPETDAPEPDVPEPTARVVRMSRTQVAEDAIAPGTWGAPVAPTW</sequence>
<proteinExistence type="predicted"/>
<keyword evidence="3" id="KW-1185">Reference proteome</keyword>
<evidence type="ECO:0000313" key="3">
    <source>
        <dbReference type="Proteomes" id="UP000799766"/>
    </source>
</evidence>
<dbReference type="EMBL" id="MU001681">
    <property type="protein sequence ID" value="KAF2457213.1"/>
    <property type="molecule type" value="Genomic_DNA"/>
</dbReference>
<dbReference type="AlphaFoldDB" id="A0A6A6P174"/>
<accession>A0A6A6P174</accession>
<dbReference type="OrthoDB" id="4357141at2759"/>
<evidence type="ECO:0000313" key="2">
    <source>
        <dbReference type="EMBL" id="KAF2457213.1"/>
    </source>
</evidence>
<organism evidence="2 3">
    <name type="scientific">Lineolata rhizophorae</name>
    <dbReference type="NCBI Taxonomy" id="578093"/>
    <lineage>
        <taxon>Eukaryota</taxon>
        <taxon>Fungi</taxon>
        <taxon>Dikarya</taxon>
        <taxon>Ascomycota</taxon>
        <taxon>Pezizomycotina</taxon>
        <taxon>Dothideomycetes</taxon>
        <taxon>Dothideomycetes incertae sedis</taxon>
        <taxon>Lineolatales</taxon>
        <taxon>Lineolataceae</taxon>
        <taxon>Lineolata</taxon>
    </lineage>
</organism>
<protein>
    <submittedName>
        <fullName evidence="2">Uncharacterized protein</fullName>
    </submittedName>
</protein>
<feature type="region of interest" description="Disordered" evidence="1">
    <location>
        <begin position="150"/>
        <end position="187"/>
    </location>
</feature>
<evidence type="ECO:0000256" key="1">
    <source>
        <dbReference type="SAM" id="MobiDB-lite"/>
    </source>
</evidence>
<dbReference type="Proteomes" id="UP000799766">
    <property type="component" value="Unassembled WGS sequence"/>
</dbReference>
<feature type="compositionally biased region" description="Basic residues" evidence="1">
    <location>
        <begin position="158"/>
        <end position="169"/>
    </location>
</feature>